<proteinExistence type="predicted"/>
<name>A0A7H1DZS4_9FLAO</name>
<dbReference type="AlphaFoldDB" id="A0A7H1DZS4"/>
<sequence>MSRKKIQSLHELVKDKTIQIIYDKINSVYLSEYKQKIWNDVEHYYSLVLHYANEREDQKIFYGRIILQENKSVFQMTLDDYCFLTHFIFISALINEIKKRGLTVQNLHQIFNDILKFETQYRVNINAKSNQFFRDYIVDRIEIKNAEPVNPASTFIKEIFDFFSKKLKSETDVSLKNILQTHINGELEVNYH</sequence>
<dbReference type="KEGG" id="cmaq:H0S70_05835"/>
<protein>
    <submittedName>
        <fullName evidence="1">Uncharacterized protein</fullName>
    </submittedName>
</protein>
<dbReference type="Proteomes" id="UP000516438">
    <property type="component" value="Chromosome"/>
</dbReference>
<organism evidence="1 2">
    <name type="scientific">Chryseobacterium manosquense</name>
    <dbReference type="NCBI Taxonomy" id="2754694"/>
    <lineage>
        <taxon>Bacteria</taxon>
        <taxon>Pseudomonadati</taxon>
        <taxon>Bacteroidota</taxon>
        <taxon>Flavobacteriia</taxon>
        <taxon>Flavobacteriales</taxon>
        <taxon>Weeksellaceae</taxon>
        <taxon>Chryseobacterium group</taxon>
        <taxon>Chryseobacterium</taxon>
    </lineage>
</organism>
<evidence type="ECO:0000313" key="1">
    <source>
        <dbReference type="EMBL" id="QNS42482.1"/>
    </source>
</evidence>
<reference evidence="1 2" key="1">
    <citation type="submission" date="2020-07" db="EMBL/GenBank/DDBJ databases">
        <title>Complete genome and description of Chryseobacterium manosquense strain Marseille-Q2069 sp. nov.</title>
        <authorList>
            <person name="Boxberger M."/>
        </authorList>
    </citation>
    <scope>NUCLEOTIDE SEQUENCE [LARGE SCALE GENOMIC DNA]</scope>
    <source>
        <strain evidence="1 2">Marseille-Q2069</strain>
    </source>
</reference>
<dbReference type="RefSeq" id="WP_188322030.1">
    <property type="nucleotide sequence ID" value="NZ_CP060203.1"/>
</dbReference>
<keyword evidence="2" id="KW-1185">Reference proteome</keyword>
<evidence type="ECO:0000313" key="2">
    <source>
        <dbReference type="Proteomes" id="UP000516438"/>
    </source>
</evidence>
<dbReference type="EMBL" id="CP060203">
    <property type="protein sequence ID" value="QNS42482.1"/>
    <property type="molecule type" value="Genomic_DNA"/>
</dbReference>
<accession>A0A7H1DZS4</accession>
<gene>
    <name evidence="1" type="ORF">H0S70_05835</name>
</gene>